<reference evidence="6 8" key="2">
    <citation type="submission" date="2018-12" db="EMBL/GenBank/DDBJ databases">
        <title>Streptomyces griseoviridis F1-27 complete genome.</title>
        <authorList>
            <person name="Mariita R.M."/>
            <person name="Sello J.K."/>
        </authorList>
    </citation>
    <scope>NUCLEOTIDE SEQUENCE [LARGE SCALE GENOMIC DNA]</scope>
    <source>
        <strain evidence="6 8">F1-27</strain>
    </source>
</reference>
<evidence type="ECO:0000256" key="1">
    <source>
        <dbReference type="ARBA" id="ARBA00023015"/>
    </source>
</evidence>
<dbReference type="InterPro" id="IPR051011">
    <property type="entry name" value="Metal_resp_trans_reg"/>
</dbReference>
<reference evidence="7 9" key="1">
    <citation type="submission" date="2018-04" db="EMBL/GenBank/DDBJ databases">
        <title>Complete genome sequences of Streptomyces griseoviridis K61 and characterization of antagonistic properties of biological control agents.</title>
        <authorList>
            <person name="Mariita R.M."/>
            <person name="Sello J.K."/>
        </authorList>
    </citation>
    <scope>NUCLEOTIDE SEQUENCE [LARGE SCALE GENOMIC DNA]</scope>
    <source>
        <strain evidence="7 9">K61</strain>
    </source>
</reference>
<dbReference type="AlphaFoldDB" id="A0A3S9Z854"/>
<evidence type="ECO:0000256" key="3">
    <source>
        <dbReference type="ARBA" id="ARBA00023163"/>
    </source>
</evidence>
<dbReference type="InterPro" id="IPR001845">
    <property type="entry name" value="HTH_ArsR_DNA-bd_dom"/>
</dbReference>
<dbReference type="Proteomes" id="UP000501753">
    <property type="component" value="Chromosome"/>
</dbReference>
<keyword evidence="9" id="KW-1185">Reference proteome</keyword>
<dbReference type="KEGG" id="sgd:ELQ87_06225"/>
<evidence type="ECO:0000313" key="6">
    <source>
        <dbReference type="EMBL" id="AZS83935.1"/>
    </source>
</evidence>
<feature type="region of interest" description="Disordered" evidence="4">
    <location>
        <begin position="337"/>
        <end position="363"/>
    </location>
</feature>
<evidence type="ECO:0000313" key="9">
    <source>
        <dbReference type="Proteomes" id="UP000501753"/>
    </source>
</evidence>
<keyword evidence="1" id="KW-0805">Transcription regulation</keyword>
<dbReference type="SUPFAM" id="SSF46785">
    <property type="entry name" value="Winged helix' DNA-binding domain"/>
    <property type="match status" value="1"/>
</dbReference>
<keyword evidence="3" id="KW-0804">Transcription</keyword>
<evidence type="ECO:0000313" key="7">
    <source>
        <dbReference type="EMBL" id="QCN89209.1"/>
    </source>
</evidence>
<dbReference type="RefSeq" id="WP_127176843.1">
    <property type="nucleotide sequence ID" value="NZ_CP029078.1"/>
</dbReference>
<keyword evidence="2" id="KW-0238">DNA-binding</keyword>
<dbReference type="Gene3D" id="1.10.10.10">
    <property type="entry name" value="Winged helix-like DNA-binding domain superfamily/Winged helix DNA-binding domain"/>
    <property type="match status" value="1"/>
</dbReference>
<name>A0A3S9Z854_STRGD</name>
<dbReference type="InterPro" id="IPR011991">
    <property type="entry name" value="ArsR-like_HTH"/>
</dbReference>
<dbReference type="EMBL" id="CP029078">
    <property type="protein sequence ID" value="QCN89209.1"/>
    <property type="molecule type" value="Genomic_DNA"/>
</dbReference>
<dbReference type="SMART" id="SM00418">
    <property type="entry name" value="HTH_ARSR"/>
    <property type="match status" value="1"/>
</dbReference>
<dbReference type="Proteomes" id="UP000271291">
    <property type="component" value="Chromosome"/>
</dbReference>
<protein>
    <submittedName>
        <fullName evidence="6 7">Transcriptional regulator</fullName>
    </submittedName>
</protein>
<evidence type="ECO:0000259" key="5">
    <source>
        <dbReference type="SMART" id="SM00418"/>
    </source>
</evidence>
<dbReference type="InterPro" id="IPR036390">
    <property type="entry name" value="WH_DNA-bd_sf"/>
</dbReference>
<dbReference type="GO" id="GO:0003677">
    <property type="term" value="F:DNA binding"/>
    <property type="evidence" value="ECO:0007669"/>
    <property type="project" value="UniProtKB-KW"/>
</dbReference>
<dbReference type="PANTHER" id="PTHR43132">
    <property type="entry name" value="ARSENICAL RESISTANCE OPERON REPRESSOR ARSR-RELATED"/>
    <property type="match status" value="1"/>
</dbReference>
<dbReference type="CDD" id="cd00090">
    <property type="entry name" value="HTH_ARSR"/>
    <property type="match status" value="1"/>
</dbReference>
<gene>
    <name evidence="7" type="ORF">DDJ31_33130</name>
    <name evidence="6" type="ORF">ELQ87_06225</name>
</gene>
<accession>A0A3S9Z854</accession>
<dbReference type="PANTHER" id="PTHR43132:SF8">
    <property type="entry name" value="HTH-TYPE TRANSCRIPTIONAL REGULATOR KMTR"/>
    <property type="match status" value="1"/>
</dbReference>
<organism evidence="6 8">
    <name type="scientific">Streptomyces griseoviridis</name>
    <dbReference type="NCBI Taxonomy" id="45398"/>
    <lineage>
        <taxon>Bacteria</taxon>
        <taxon>Bacillati</taxon>
        <taxon>Actinomycetota</taxon>
        <taxon>Actinomycetes</taxon>
        <taxon>Kitasatosporales</taxon>
        <taxon>Streptomycetaceae</taxon>
        <taxon>Streptomyces</taxon>
    </lineage>
</organism>
<dbReference type="EMBL" id="CP034687">
    <property type="protein sequence ID" value="AZS83935.1"/>
    <property type="molecule type" value="Genomic_DNA"/>
</dbReference>
<sequence>MLRFHLATEDLLRVRLAPGPHPIWEISYSLHLLQTREAVLLFDPWRQAVRRALARAGLSRAVAELARLYPPGDYWPDFLTPGDDLTDPESGLDLLMATPRSRLRHELTLMARYHRVLPSWAREMADGDLTTMKHVGELVRRYHEIAVAPYAGHLRRAFAAGRARRADIVLDHGAGQLLPSYASPLMSWHDGVLDVSSPCPVDAEFHVGGRTMTFLPSFFCVNHPSALVDQERPVTLTCPLPHELGWFPGPTGPDSPLPPGPRRDLTRLIGPARAATLDALDHAMTTTQLALALGLSAPSASRHAATLRDAGLVDSERRGQSVVHIRTAMGTSLLEGRPTTAAVRPTPRTAPPRTAQWARVNEL</sequence>
<feature type="domain" description="HTH arsR-type" evidence="5">
    <location>
        <begin position="267"/>
        <end position="335"/>
    </location>
</feature>
<dbReference type="GO" id="GO:0003700">
    <property type="term" value="F:DNA-binding transcription factor activity"/>
    <property type="evidence" value="ECO:0007669"/>
    <property type="project" value="InterPro"/>
</dbReference>
<evidence type="ECO:0000256" key="2">
    <source>
        <dbReference type="ARBA" id="ARBA00023125"/>
    </source>
</evidence>
<proteinExistence type="predicted"/>
<dbReference type="OrthoDB" id="3808065at2"/>
<evidence type="ECO:0000313" key="8">
    <source>
        <dbReference type="Proteomes" id="UP000271291"/>
    </source>
</evidence>
<evidence type="ECO:0000256" key="4">
    <source>
        <dbReference type="SAM" id="MobiDB-lite"/>
    </source>
</evidence>
<dbReference type="InterPro" id="IPR036388">
    <property type="entry name" value="WH-like_DNA-bd_sf"/>
</dbReference>